<evidence type="ECO:0000313" key="1">
    <source>
        <dbReference type="EMBL" id="ETJ29309.1"/>
    </source>
</evidence>
<dbReference type="GO" id="GO:0016301">
    <property type="term" value="F:kinase activity"/>
    <property type="evidence" value="ECO:0007669"/>
    <property type="project" value="UniProtKB-KW"/>
</dbReference>
<name>W1XKH4_9ZZZZ</name>
<accession>W1XKH4</accession>
<organism evidence="1">
    <name type="scientific">human gut metagenome</name>
    <dbReference type="NCBI Taxonomy" id="408170"/>
    <lineage>
        <taxon>unclassified sequences</taxon>
        <taxon>metagenomes</taxon>
        <taxon>organismal metagenomes</taxon>
    </lineage>
</organism>
<keyword evidence="1" id="KW-0418">Kinase</keyword>
<dbReference type="EMBL" id="AZMM01016149">
    <property type="protein sequence ID" value="ETJ29309.1"/>
    <property type="molecule type" value="Genomic_DNA"/>
</dbReference>
<feature type="non-terminal residue" evidence="1">
    <location>
        <position position="1"/>
    </location>
</feature>
<gene>
    <name evidence="1" type="ORF">Q604_UNBC16149G0001</name>
</gene>
<dbReference type="AlphaFoldDB" id="W1XKH4"/>
<sequence>LYKEIEKSTLTLLDNKNIDNKSELPYILKNTLKANGITVLILDEEKKKMNIFLKTYDNDVISKNFSIFS</sequence>
<protein>
    <submittedName>
        <fullName evidence="1">Sensory box histidine kinase</fullName>
    </submittedName>
</protein>
<comment type="caution">
    <text evidence="1">The sequence shown here is derived from an EMBL/GenBank/DDBJ whole genome shotgun (WGS) entry which is preliminary data.</text>
</comment>
<reference evidence="1" key="1">
    <citation type="submission" date="2013-12" db="EMBL/GenBank/DDBJ databases">
        <title>A Varibaculum cambriense genome reconstructed from a premature infant gut community with otherwise low bacterial novelty that shifts toward anaerobic metabolism during the third week of life.</title>
        <authorList>
            <person name="Brown C.T."/>
            <person name="Sharon I."/>
            <person name="Thomas B.C."/>
            <person name="Castelle C.J."/>
            <person name="Morowitz M.J."/>
            <person name="Banfield J.F."/>
        </authorList>
    </citation>
    <scope>NUCLEOTIDE SEQUENCE</scope>
</reference>
<proteinExistence type="predicted"/>
<keyword evidence="1" id="KW-0808">Transferase</keyword>